<organism evidence="3 4">
    <name type="scientific">Actinopolymorpha rutila</name>
    <dbReference type="NCBI Taxonomy" id="446787"/>
    <lineage>
        <taxon>Bacteria</taxon>
        <taxon>Bacillati</taxon>
        <taxon>Actinomycetota</taxon>
        <taxon>Actinomycetes</taxon>
        <taxon>Propionibacteriales</taxon>
        <taxon>Actinopolymorphaceae</taxon>
        <taxon>Actinopolymorpha</taxon>
    </lineage>
</organism>
<gene>
    <name evidence="2" type="ORF">F4554_005507</name>
    <name evidence="3" type="ORF">F4554_005543</name>
</gene>
<dbReference type="EMBL" id="JACBZH010000001">
    <property type="protein sequence ID" value="NYH92905.1"/>
    <property type="molecule type" value="Genomic_DNA"/>
</dbReference>
<protein>
    <submittedName>
        <fullName evidence="3">Transposase</fullName>
    </submittedName>
</protein>
<reference evidence="3 4" key="1">
    <citation type="submission" date="2020-07" db="EMBL/GenBank/DDBJ databases">
        <title>Sequencing the genomes of 1000 actinobacteria strains.</title>
        <authorList>
            <person name="Klenk H.-P."/>
        </authorList>
    </citation>
    <scope>NUCLEOTIDE SEQUENCE [LARGE SCALE GENOMIC DNA]</scope>
    <source>
        <strain evidence="3 4">DSM 18448</strain>
    </source>
</reference>
<dbReference type="GO" id="GO:0003677">
    <property type="term" value="F:DNA binding"/>
    <property type="evidence" value="ECO:0007669"/>
    <property type="project" value="InterPro"/>
</dbReference>
<dbReference type="EMBL" id="JACBZH010000001">
    <property type="protein sequence ID" value="NYH92869.1"/>
    <property type="molecule type" value="Genomic_DNA"/>
</dbReference>
<dbReference type="RefSeq" id="WP_179790280.1">
    <property type="nucleotide sequence ID" value="NZ_JACBZH010000001.1"/>
</dbReference>
<evidence type="ECO:0000313" key="2">
    <source>
        <dbReference type="EMBL" id="NYH92869.1"/>
    </source>
</evidence>
<dbReference type="InterPro" id="IPR009057">
    <property type="entry name" value="Homeodomain-like_sf"/>
</dbReference>
<keyword evidence="4" id="KW-1185">Reference proteome</keyword>
<evidence type="ECO:0000256" key="1">
    <source>
        <dbReference type="SAM" id="Coils"/>
    </source>
</evidence>
<dbReference type="InterPro" id="IPR051839">
    <property type="entry name" value="RD_transcriptional_regulator"/>
</dbReference>
<dbReference type="Proteomes" id="UP000579605">
    <property type="component" value="Unassembled WGS sequence"/>
</dbReference>
<name>A0A852ZLB2_9ACTN</name>
<feature type="coiled-coil region" evidence="1">
    <location>
        <begin position="68"/>
        <end position="95"/>
    </location>
</feature>
<comment type="caution">
    <text evidence="3">The sequence shown here is derived from an EMBL/GenBank/DDBJ whole genome shotgun (WGS) entry which is preliminary data.</text>
</comment>
<evidence type="ECO:0000313" key="4">
    <source>
        <dbReference type="Proteomes" id="UP000579605"/>
    </source>
</evidence>
<dbReference type="PANTHER" id="PTHR33215:SF13">
    <property type="entry name" value="PROTEIN DISTAL ANTENNA"/>
    <property type="match status" value="1"/>
</dbReference>
<sequence>MESMGKKKPRPRRSFTPEFKAEIVELCRQGDRTVGQVAADFDLTETAVRDWVKQAERDTGDRVDGGLTSVEREELAQLRRDNRRLKEDVEILKRATAFFAKETR</sequence>
<dbReference type="Pfam" id="PF01527">
    <property type="entry name" value="HTH_Tnp_1"/>
    <property type="match status" value="1"/>
</dbReference>
<dbReference type="GO" id="GO:0006313">
    <property type="term" value="P:DNA transposition"/>
    <property type="evidence" value="ECO:0007669"/>
    <property type="project" value="InterPro"/>
</dbReference>
<accession>A0A852ZLB2</accession>
<dbReference type="AlphaFoldDB" id="A0A852ZLB2"/>
<dbReference type="GO" id="GO:0004803">
    <property type="term" value="F:transposase activity"/>
    <property type="evidence" value="ECO:0007669"/>
    <property type="project" value="InterPro"/>
</dbReference>
<dbReference type="PANTHER" id="PTHR33215">
    <property type="entry name" value="PROTEIN DISTAL ANTENNA"/>
    <property type="match status" value="1"/>
</dbReference>
<proteinExistence type="predicted"/>
<dbReference type="SUPFAM" id="SSF46689">
    <property type="entry name" value="Homeodomain-like"/>
    <property type="match status" value="1"/>
</dbReference>
<evidence type="ECO:0000313" key="3">
    <source>
        <dbReference type="EMBL" id="NYH92905.1"/>
    </source>
</evidence>
<dbReference type="Gene3D" id="1.10.10.60">
    <property type="entry name" value="Homeodomain-like"/>
    <property type="match status" value="1"/>
</dbReference>
<keyword evidence="1" id="KW-0175">Coiled coil</keyword>
<dbReference type="InterPro" id="IPR002514">
    <property type="entry name" value="Transposase_8"/>
</dbReference>